<accession>A0A2P2N2A8</accession>
<name>A0A2P2N2A8_RHIMU</name>
<sequence length="25" mass="2787">MLEMVVIKFPEKIDTLLGANLINKG</sequence>
<proteinExistence type="predicted"/>
<organism evidence="1">
    <name type="scientific">Rhizophora mucronata</name>
    <name type="common">Asiatic mangrove</name>
    <dbReference type="NCBI Taxonomy" id="61149"/>
    <lineage>
        <taxon>Eukaryota</taxon>
        <taxon>Viridiplantae</taxon>
        <taxon>Streptophyta</taxon>
        <taxon>Embryophyta</taxon>
        <taxon>Tracheophyta</taxon>
        <taxon>Spermatophyta</taxon>
        <taxon>Magnoliopsida</taxon>
        <taxon>eudicotyledons</taxon>
        <taxon>Gunneridae</taxon>
        <taxon>Pentapetalae</taxon>
        <taxon>rosids</taxon>
        <taxon>fabids</taxon>
        <taxon>Malpighiales</taxon>
        <taxon>Rhizophoraceae</taxon>
        <taxon>Rhizophora</taxon>
    </lineage>
</organism>
<evidence type="ECO:0000313" key="1">
    <source>
        <dbReference type="EMBL" id="MBX36619.1"/>
    </source>
</evidence>
<dbReference type="AlphaFoldDB" id="A0A2P2N2A8"/>
<dbReference type="EMBL" id="GGEC01056135">
    <property type="protein sequence ID" value="MBX36619.1"/>
    <property type="molecule type" value="Transcribed_RNA"/>
</dbReference>
<protein>
    <submittedName>
        <fullName evidence="1">Uncharacterized protein</fullName>
    </submittedName>
</protein>
<reference evidence="1" key="1">
    <citation type="submission" date="2018-02" db="EMBL/GenBank/DDBJ databases">
        <title>Rhizophora mucronata_Transcriptome.</title>
        <authorList>
            <person name="Meera S.P."/>
            <person name="Sreeshan A."/>
            <person name="Augustine A."/>
        </authorList>
    </citation>
    <scope>NUCLEOTIDE SEQUENCE</scope>
    <source>
        <tissue evidence="1">Leaf</tissue>
    </source>
</reference>